<dbReference type="Proteomes" id="UP000006054">
    <property type="component" value="Chromosome"/>
</dbReference>
<dbReference type="AlphaFoldDB" id="I4AIV9"/>
<accession>I4AIV9</accession>
<dbReference type="OrthoDB" id="799141at2"/>
<protein>
    <submittedName>
        <fullName evidence="1">Uncharacterized protein</fullName>
    </submittedName>
</protein>
<keyword evidence="2" id="KW-1185">Reference proteome</keyword>
<dbReference type="HOGENOM" id="CLU_1719662_0_0_10"/>
<gene>
    <name evidence="1" type="ordered locus">Fleli_1469</name>
</gene>
<evidence type="ECO:0000313" key="1">
    <source>
        <dbReference type="EMBL" id="AFM03894.1"/>
    </source>
</evidence>
<dbReference type="KEGG" id="fli:Fleli_1469"/>
<evidence type="ECO:0000313" key="2">
    <source>
        <dbReference type="Proteomes" id="UP000006054"/>
    </source>
</evidence>
<proteinExistence type="predicted"/>
<dbReference type="RefSeq" id="WP_014797351.1">
    <property type="nucleotide sequence ID" value="NC_018018.1"/>
</dbReference>
<name>I4AIV9_BERLS</name>
<organism evidence="1 2">
    <name type="scientific">Bernardetia litoralis (strain ATCC 23117 / DSM 6794 / NBRC 15988 / NCIMB 1366 / Fx l1 / Sio-4)</name>
    <name type="common">Flexibacter litoralis</name>
    <dbReference type="NCBI Taxonomy" id="880071"/>
    <lineage>
        <taxon>Bacteria</taxon>
        <taxon>Pseudomonadati</taxon>
        <taxon>Bacteroidota</taxon>
        <taxon>Cytophagia</taxon>
        <taxon>Cytophagales</taxon>
        <taxon>Bernardetiaceae</taxon>
        <taxon>Bernardetia</taxon>
    </lineage>
</organism>
<sequence length="152" mass="17714">MTRSVNFSEQQLAEITARYERRLAAITKESEDIRAVLARLKGEERHSSLSGSGDRGMRRGRIQWEKFILDKLQEKNELLFKYEMRDLAFEDDRIGDRSAIQVDRALSAALYKLKDRIQSYNVPGKKGYAYGLPEWFDAKGKAKDEFSDKEWD</sequence>
<reference evidence="2" key="1">
    <citation type="submission" date="2012-06" db="EMBL/GenBank/DDBJ databases">
        <title>The complete genome of Flexibacter litoralis DSM 6794.</title>
        <authorList>
            <person name="Lucas S."/>
            <person name="Copeland A."/>
            <person name="Lapidus A."/>
            <person name="Glavina del Rio T."/>
            <person name="Dalin E."/>
            <person name="Tice H."/>
            <person name="Bruce D."/>
            <person name="Goodwin L."/>
            <person name="Pitluck S."/>
            <person name="Peters L."/>
            <person name="Ovchinnikova G."/>
            <person name="Lu M."/>
            <person name="Kyrpides N."/>
            <person name="Mavromatis K."/>
            <person name="Ivanova N."/>
            <person name="Brettin T."/>
            <person name="Detter J.C."/>
            <person name="Han C."/>
            <person name="Larimer F."/>
            <person name="Land M."/>
            <person name="Hauser L."/>
            <person name="Markowitz V."/>
            <person name="Cheng J.-F."/>
            <person name="Hugenholtz P."/>
            <person name="Woyke T."/>
            <person name="Wu D."/>
            <person name="Spring S."/>
            <person name="Lang E."/>
            <person name="Kopitz M."/>
            <person name="Brambilla E."/>
            <person name="Klenk H.-P."/>
            <person name="Eisen J.A."/>
        </authorList>
    </citation>
    <scope>NUCLEOTIDE SEQUENCE [LARGE SCALE GENOMIC DNA]</scope>
    <source>
        <strain evidence="2">ATCC 23117 / DSM 6794 / NBRC 15988 / NCIMB 1366 / Sio-4</strain>
    </source>
</reference>
<dbReference type="EMBL" id="CP003345">
    <property type="protein sequence ID" value="AFM03894.1"/>
    <property type="molecule type" value="Genomic_DNA"/>
</dbReference>
<dbReference type="PATRIC" id="fig|880071.3.peg.1448"/>